<dbReference type="InParanoid" id="L2GT47"/>
<accession>L2GT47</accession>
<name>L2GT47_VAVCU</name>
<dbReference type="Gene3D" id="1.25.10.10">
    <property type="entry name" value="Leucine-rich Repeat Variant"/>
    <property type="match status" value="1"/>
</dbReference>
<evidence type="ECO:0000256" key="1">
    <source>
        <dbReference type="ARBA" id="ARBA00022737"/>
    </source>
</evidence>
<dbReference type="SMART" id="SM00025">
    <property type="entry name" value="Pumilio"/>
    <property type="match status" value="3"/>
</dbReference>
<keyword evidence="1" id="KW-0677">Repeat</keyword>
<proteinExistence type="predicted"/>
<reference evidence="3" key="1">
    <citation type="submission" date="2011-03" db="EMBL/GenBank/DDBJ databases">
        <title>The genome sequence of Vavraia culicis strain floridensis.</title>
        <authorList>
            <consortium name="The Broad Institute Genome Sequencing Platform"/>
            <person name="Cuomo C."/>
            <person name="Becnel J."/>
            <person name="Sanscrainte N."/>
            <person name="Young S.K."/>
            <person name="Zeng Q."/>
            <person name="Gargeya S."/>
            <person name="Fitzgerald M."/>
            <person name="Haas B."/>
            <person name="Abouelleil A."/>
            <person name="Alvarado L."/>
            <person name="Arachchi H.M."/>
            <person name="Berlin A."/>
            <person name="Chapman S.B."/>
            <person name="Gearin G."/>
            <person name="Goldberg J."/>
            <person name="Griggs A."/>
            <person name="Gujja S."/>
            <person name="Hansen M."/>
            <person name="Heiman D."/>
            <person name="Howarth C."/>
            <person name="Larimer J."/>
            <person name="Lui A."/>
            <person name="MacDonald P.J.P."/>
            <person name="McCowen C."/>
            <person name="Montmayeur A."/>
            <person name="Murphy C."/>
            <person name="Neiman D."/>
            <person name="Pearson M."/>
            <person name="Priest M."/>
            <person name="Roberts A."/>
            <person name="Saif S."/>
            <person name="Shea T."/>
            <person name="Sisk P."/>
            <person name="Stolte C."/>
            <person name="Sykes S."/>
            <person name="Wortman J."/>
            <person name="Nusbaum C."/>
            <person name="Birren B."/>
        </authorList>
    </citation>
    <scope>NUCLEOTIDE SEQUENCE [LARGE SCALE GENOMIC DNA]</scope>
    <source>
        <strain evidence="3">floridensis</strain>
    </source>
</reference>
<protein>
    <recommendedName>
        <fullName evidence="4">PUM-HD domain-containing protein</fullName>
    </recommendedName>
</protein>
<dbReference type="InterPro" id="IPR011989">
    <property type="entry name" value="ARM-like"/>
</dbReference>
<dbReference type="VEuPathDB" id="MicrosporidiaDB:VCUG_01685"/>
<evidence type="ECO:0000313" key="2">
    <source>
        <dbReference type="EMBL" id="ELA46841.2"/>
    </source>
</evidence>
<dbReference type="OMA" id="EDMAYIC"/>
<dbReference type="GeneID" id="19879559"/>
<organism evidence="2 3">
    <name type="scientific">Vavraia culicis (isolate floridensis)</name>
    <name type="common">Microsporidian parasite</name>
    <dbReference type="NCBI Taxonomy" id="948595"/>
    <lineage>
        <taxon>Eukaryota</taxon>
        <taxon>Fungi</taxon>
        <taxon>Fungi incertae sedis</taxon>
        <taxon>Microsporidia</taxon>
        <taxon>Pleistophoridae</taxon>
        <taxon>Vavraia</taxon>
    </lineage>
</organism>
<dbReference type="Proteomes" id="UP000011081">
    <property type="component" value="Unassembled WGS sequence"/>
</dbReference>
<dbReference type="OrthoDB" id="2196165at2759"/>
<gene>
    <name evidence="2" type="ORF">VCUG_01685</name>
</gene>
<evidence type="ECO:0008006" key="4">
    <source>
        <dbReference type="Google" id="ProtNLM"/>
    </source>
</evidence>
<keyword evidence="3" id="KW-1185">Reference proteome</keyword>
<dbReference type="InterPro" id="IPR001313">
    <property type="entry name" value="Pumilio_RNA-bd_rpt"/>
</dbReference>
<dbReference type="GO" id="GO:0003723">
    <property type="term" value="F:RNA binding"/>
    <property type="evidence" value="ECO:0007669"/>
    <property type="project" value="InterPro"/>
</dbReference>
<dbReference type="EMBL" id="GL877431">
    <property type="protein sequence ID" value="ELA46841.2"/>
    <property type="molecule type" value="Genomic_DNA"/>
</dbReference>
<dbReference type="InterPro" id="IPR016024">
    <property type="entry name" value="ARM-type_fold"/>
</dbReference>
<evidence type="ECO:0000313" key="3">
    <source>
        <dbReference type="Proteomes" id="UP000011081"/>
    </source>
</evidence>
<dbReference type="HOGENOM" id="CLU_492747_0_0_1"/>
<sequence length="553" mass="63305">MDRDYRCFDLACMQRTNEFDLTICKNGEIKRTKKKNCSLYFGEDAGSFPVHGFSRVYSSTSQSSDQKNEAHAFPESEAILDQRPFHHKMQKTDCEWQPHFHDDAGAIDHGVRANYNGANTANQQKCLTPGGPQSIGSRCRSATAEFLVHSLSNDIRVMNFCAQGSRIAVTFWSVGKAIDFYRQYSTVHRLRFVSLRRNFNFLFYDDQIWKTMKRAERENNFRFNTNGDIHSSWAEECPSVRQEKFSLDSYEQGRAAHSIEINKAKNMSVMDCHYNGGKERDSSASEVLYRVGRTGNNGDKFCDSADRMSVSCVRCEATKPSNAAENGFGRYFNTIQNFSAHGDGTNSGSQFIGSAIPAHHFEERVRYFSSLYNNYTLTDIKKFRCMSRRDQQAIFISECKKIAVGMHTNITAQEMIRGMRADQITRLIRVLGEDMAYICSTKYGAYSVQALLNVKKLTKESKQNIIASLERNALNLFLHPIGNYTVQKTIDYDPEFLKNFIARNMSTILGDHLGVKVYKKCIARLNMSKEWISEQESRIDVAMRQRQQDKPNK</sequence>
<dbReference type="AlphaFoldDB" id="L2GT47"/>
<dbReference type="RefSeq" id="XP_008074679.1">
    <property type="nucleotide sequence ID" value="XM_008076488.1"/>
</dbReference>
<dbReference type="SUPFAM" id="SSF48371">
    <property type="entry name" value="ARM repeat"/>
    <property type="match status" value="1"/>
</dbReference>